<name>A0A8J5S7Q3_ZIZPA</name>
<reference evidence="2" key="2">
    <citation type="submission" date="2021-02" db="EMBL/GenBank/DDBJ databases">
        <authorList>
            <person name="Kimball J.A."/>
            <person name="Haas M.W."/>
            <person name="Macchietto M."/>
            <person name="Kono T."/>
            <person name="Duquette J."/>
            <person name="Shao M."/>
        </authorList>
    </citation>
    <scope>NUCLEOTIDE SEQUENCE</scope>
    <source>
        <tissue evidence="2">Fresh leaf tissue</tissue>
    </source>
</reference>
<protein>
    <submittedName>
        <fullName evidence="2">Uncharacterized protein</fullName>
    </submittedName>
</protein>
<proteinExistence type="predicted"/>
<accession>A0A8J5S7Q3</accession>
<gene>
    <name evidence="2" type="ORF">GUJ93_ZPchr0006g41231</name>
</gene>
<evidence type="ECO:0000313" key="2">
    <source>
        <dbReference type="EMBL" id="KAG8070376.1"/>
    </source>
</evidence>
<evidence type="ECO:0000313" key="3">
    <source>
        <dbReference type="Proteomes" id="UP000729402"/>
    </source>
</evidence>
<sequence length="134" mass="14539">MDGDDFDAWDSQPSATSPAARAGLDLNSQASAADGFSGLGLYEAFIQGDDEELLPSHGMGIRLPPYRPPRAKAGDAMAEWSATTREFGVYDADENYNPMLPPPASTWPQDEPLVEDLNMNTFRDELAQALFNAV</sequence>
<organism evidence="2 3">
    <name type="scientific">Zizania palustris</name>
    <name type="common">Northern wild rice</name>
    <dbReference type="NCBI Taxonomy" id="103762"/>
    <lineage>
        <taxon>Eukaryota</taxon>
        <taxon>Viridiplantae</taxon>
        <taxon>Streptophyta</taxon>
        <taxon>Embryophyta</taxon>
        <taxon>Tracheophyta</taxon>
        <taxon>Spermatophyta</taxon>
        <taxon>Magnoliopsida</taxon>
        <taxon>Liliopsida</taxon>
        <taxon>Poales</taxon>
        <taxon>Poaceae</taxon>
        <taxon>BOP clade</taxon>
        <taxon>Oryzoideae</taxon>
        <taxon>Oryzeae</taxon>
        <taxon>Zizaniinae</taxon>
        <taxon>Zizania</taxon>
    </lineage>
</organism>
<keyword evidence="3" id="KW-1185">Reference proteome</keyword>
<comment type="caution">
    <text evidence="2">The sequence shown here is derived from an EMBL/GenBank/DDBJ whole genome shotgun (WGS) entry which is preliminary data.</text>
</comment>
<feature type="region of interest" description="Disordered" evidence="1">
    <location>
        <begin position="1"/>
        <end position="22"/>
    </location>
</feature>
<dbReference type="AlphaFoldDB" id="A0A8J5S7Q3"/>
<dbReference type="OrthoDB" id="687857at2759"/>
<dbReference type="Proteomes" id="UP000729402">
    <property type="component" value="Unassembled WGS sequence"/>
</dbReference>
<dbReference type="EMBL" id="JAAALK010000283">
    <property type="protein sequence ID" value="KAG8070376.1"/>
    <property type="molecule type" value="Genomic_DNA"/>
</dbReference>
<evidence type="ECO:0000256" key="1">
    <source>
        <dbReference type="SAM" id="MobiDB-lite"/>
    </source>
</evidence>
<reference evidence="2" key="1">
    <citation type="journal article" date="2021" name="bioRxiv">
        <title>Whole Genome Assembly and Annotation of Northern Wild Rice, Zizania palustris L., Supports a Whole Genome Duplication in the Zizania Genus.</title>
        <authorList>
            <person name="Haas M."/>
            <person name="Kono T."/>
            <person name="Macchietto M."/>
            <person name="Millas R."/>
            <person name="McGilp L."/>
            <person name="Shao M."/>
            <person name="Duquette J."/>
            <person name="Hirsch C.N."/>
            <person name="Kimball J."/>
        </authorList>
    </citation>
    <scope>NUCLEOTIDE SEQUENCE</scope>
    <source>
        <tissue evidence="2">Fresh leaf tissue</tissue>
    </source>
</reference>